<feature type="region of interest" description="Disordered" evidence="1">
    <location>
        <begin position="1"/>
        <end position="34"/>
    </location>
</feature>
<dbReference type="GeneID" id="54415288"/>
<reference evidence="4" key="3">
    <citation type="submission" date="2025-04" db="UniProtKB">
        <authorList>
            <consortium name="RefSeq"/>
        </authorList>
    </citation>
    <scope>IDENTIFICATION</scope>
    <source>
        <strain evidence="4">CBS 781.70</strain>
    </source>
</reference>
<evidence type="ECO:0000313" key="4">
    <source>
        <dbReference type="RefSeq" id="XP_033529838.1"/>
    </source>
</evidence>
<organism evidence="2">
    <name type="scientific">Eremomyces bilateralis CBS 781.70</name>
    <dbReference type="NCBI Taxonomy" id="1392243"/>
    <lineage>
        <taxon>Eukaryota</taxon>
        <taxon>Fungi</taxon>
        <taxon>Dikarya</taxon>
        <taxon>Ascomycota</taxon>
        <taxon>Pezizomycotina</taxon>
        <taxon>Dothideomycetes</taxon>
        <taxon>Dothideomycetes incertae sedis</taxon>
        <taxon>Eremomycetales</taxon>
        <taxon>Eremomycetaceae</taxon>
        <taxon>Eremomyces</taxon>
    </lineage>
</organism>
<evidence type="ECO:0000313" key="2">
    <source>
        <dbReference type="EMBL" id="KAF1808207.1"/>
    </source>
</evidence>
<gene>
    <name evidence="2 4" type="ORF">P152DRAFT_252313</name>
</gene>
<evidence type="ECO:0000256" key="1">
    <source>
        <dbReference type="SAM" id="MobiDB-lite"/>
    </source>
</evidence>
<dbReference type="Proteomes" id="UP000504638">
    <property type="component" value="Unplaced"/>
</dbReference>
<keyword evidence="3" id="KW-1185">Reference proteome</keyword>
<accession>A0A6G1FQZ8</accession>
<proteinExistence type="predicted"/>
<protein>
    <submittedName>
        <fullName evidence="2 4">Uncharacterized protein</fullName>
    </submittedName>
</protein>
<dbReference type="AlphaFoldDB" id="A0A6G1FQZ8"/>
<name>A0A6G1FQZ8_9PEZI</name>
<evidence type="ECO:0000313" key="3">
    <source>
        <dbReference type="Proteomes" id="UP000504638"/>
    </source>
</evidence>
<dbReference type="EMBL" id="ML975188">
    <property type="protein sequence ID" value="KAF1808207.1"/>
    <property type="molecule type" value="Genomic_DNA"/>
</dbReference>
<dbReference type="RefSeq" id="XP_033529838.1">
    <property type="nucleotide sequence ID" value="XM_033674718.1"/>
</dbReference>
<reference evidence="4" key="2">
    <citation type="submission" date="2020-04" db="EMBL/GenBank/DDBJ databases">
        <authorList>
            <consortium name="NCBI Genome Project"/>
        </authorList>
    </citation>
    <scope>NUCLEOTIDE SEQUENCE</scope>
    <source>
        <strain evidence="4">CBS 781.70</strain>
    </source>
</reference>
<sequence>MDLGAVMMQSGRFKSPDKSPDLPQPPNRRLPNMQAPVEIPPRRLDSIEIGRLSHCGRSTSHVAPLEPRDWPWTKRKGLHGLHLPCALRSHHFTSPLSQSPNPPRPQPVNGPSGYRVSNFISCFALDGAERPFGARRHHHEFSSGSCCRRFVLRRLGFRMGWNSFRGAVRRWREGTNSGPPRSLFRGGSSEECCNVGAEMHATGVKIICRC</sequence>
<reference evidence="2 4" key="1">
    <citation type="submission" date="2020-01" db="EMBL/GenBank/DDBJ databases">
        <authorList>
            <consortium name="DOE Joint Genome Institute"/>
            <person name="Haridas S."/>
            <person name="Albert R."/>
            <person name="Binder M."/>
            <person name="Bloem J."/>
            <person name="Labutti K."/>
            <person name="Salamov A."/>
            <person name="Andreopoulos B."/>
            <person name="Baker S.E."/>
            <person name="Barry K."/>
            <person name="Bills G."/>
            <person name="Bluhm B.H."/>
            <person name="Cannon C."/>
            <person name="Castanera R."/>
            <person name="Culley D.E."/>
            <person name="Daum C."/>
            <person name="Ezra D."/>
            <person name="Gonzalez J.B."/>
            <person name="Henrissat B."/>
            <person name="Kuo A."/>
            <person name="Liang C."/>
            <person name="Lipzen A."/>
            <person name="Lutzoni F."/>
            <person name="Magnuson J."/>
            <person name="Mondo S."/>
            <person name="Nolan M."/>
            <person name="Ohm R."/>
            <person name="Pangilinan J."/>
            <person name="Park H.-J."/>
            <person name="Ramirez L."/>
            <person name="Alfaro M."/>
            <person name="Sun H."/>
            <person name="Tritt A."/>
            <person name="Yoshinaga Y."/>
            <person name="Zwiers L.-H."/>
            <person name="Turgeon B.G."/>
            <person name="Goodwin S.B."/>
            <person name="Spatafora J.W."/>
            <person name="Crous P.W."/>
            <person name="Grigoriev I.V."/>
        </authorList>
    </citation>
    <scope>NUCLEOTIDE SEQUENCE</scope>
    <source>
        <strain evidence="2 4">CBS 781.70</strain>
    </source>
</reference>